<name>A0ABN2PYY6_9MICO</name>
<dbReference type="Pfam" id="PF01022">
    <property type="entry name" value="HTH_5"/>
    <property type="match status" value="1"/>
</dbReference>
<feature type="domain" description="HTH arsR-type" evidence="1">
    <location>
        <begin position="3"/>
        <end position="26"/>
    </location>
</feature>
<dbReference type="InterPro" id="IPR036388">
    <property type="entry name" value="WH-like_DNA-bd_sf"/>
</dbReference>
<dbReference type="InterPro" id="IPR001845">
    <property type="entry name" value="HTH_ArsR_DNA-bd_dom"/>
</dbReference>
<dbReference type="Gene3D" id="1.10.10.10">
    <property type="entry name" value="Winged helix-like DNA-binding domain superfamily/Winged helix DNA-binding domain"/>
    <property type="match status" value="1"/>
</dbReference>
<dbReference type="CDD" id="cd00090">
    <property type="entry name" value="HTH_ARSR"/>
    <property type="match status" value="1"/>
</dbReference>
<dbReference type="Proteomes" id="UP001501343">
    <property type="component" value="Unassembled WGS sequence"/>
</dbReference>
<protein>
    <recommendedName>
        <fullName evidence="1">HTH arsR-type domain-containing protein</fullName>
    </recommendedName>
</protein>
<gene>
    <name evidence="2" type="ORF">GCM10009775_28750</name>
</gene>
<proteinExistence type="predicted"/>
<evidence type="ECO:0000313" key="3">
    <source>
        <dbReference type="Proteomes" id="UP001501343"/>
    </source>
</evidence>
<evidence type="ECO:0000313" key="2">
    <source>
        <dbReference type="EMBL" id="GAA1935090.1"/>
    </source>
</evidence>
<keyword evidence="3" id="KW-1185">Reference proteome</keyword>
<dbReference type="SUPFAM" id="SSF46785">
    <property type="entry name" value="Winged helix' DNA-binding domain"/>
    <property type="match status" value="1"/>
</dbReference>
<organism evidence="2 3">
    <name type="scientific">Microbacterium aoyamense</name>
    <dbReference type="NCBI Taxonomy" id="344166"/>
    <lineage>
        <taxon>Bacteria</taxon>
        <taxon>Bacillati</taxon>
        <taxon>Actinomycetota</taxon>
        <taxon>Actinomycetes</taxon>
        <taxon>Micrococcales</taxon>
        <taxon>Microbacteriaceae</taxon>
        <taxon>Microbacterium</taxon>
    </lineage>
</organism>
<reference evidence="2 3" key="1">
    <citation type="journal article" date="2019" name="Int. J. Syst. Evol. Microbiol.">
        <title>The Global Catalogue of Microorganisms (GCM) 10K type strain sequencing project: providing services to taxonomists for standard genome sequencing and annotation.</title>
        <authorList>
            <consortium name="The Broad Institute Genomics Platform"/>
            <consortium name="The Broad Institute Genome Sequencing Center for Infectious Disease"/>
            <person name="Wu L."/>
            <person name="Ma J."/>
        </authorList>
    </citation>
    <scope>NUCLEOTIDE SEQUENCE [LARGE SCALE GENOMIC DNA]</scope>
    <source>
        <strain evidence="2 3">JCM 14900</strain>
    </source>
</reference>
<comment type="caution">
    <text evidence="2">The sequence shown here is derived from an EMBL/GenBank/DDBJ whole genome shotgun (WGS) entry which is preliminary data.</text>
</comment>
<accession>A0ABN2PYY6</accession>
<dbReference type="InterPro" id="IPR011991">
    <property type="entry name" value="ArsR-like_HTH"/>
</dbReference>
<dbReference type="InterPro" id="IPR036390">
    <property type="entry name" value="WH_DNA-bd_sf"/>
</dbReference>
<dbReference type="EMBL" id="BAAAOF010000005">
    <property type="protein sequence ID" value="GAA1935090.1"/>
    <property type="molecule type" value="Genomic_DNA"/>
</dbReference>
<evidence type="ECO:0000259" key="1">
    <source>
        <dbReference type="Pfam" id="PF01022"/>
    </source>
</evidence>
<sequence length="80" mass="8958">MRAEFGISQPAVSNHLKVLRDAGFAQSVAAGSRRIYALRGERMTEAQRWVDEQVGLWTTTLDALDTELHRGRRAASEEES</sequence>